<feature type="domain" description="Cas12f1-like TNB" evidence="3">
    <location>
        <begin position="242"/>
        <end position="309"/>
    </location>
</feature>
<dbReference type="InterPro" id="IPR051399">
    <property type="entry name" value="RNA-guided_DNA_endo/Transpos"/>
</dbReference>
<evidence type="ECO:0000256" key="2">
    <source>
        <dbReference type="SAM" id="MobiDB-lite"/>
    </source>
</evidence>
<dbReference type="Proteomes" id="UP000198297">
    <property type="component" value="Unassembled WGS sequence"/>
</dbReference>
<proteinExistence type="predicted"/>
<dbReference type="GO" id="GO:0003677">
    <property type="term" value="F:DNA binding"/>
    <property type="evidence" value="ECO:0007669"/>
    <property type="project" value="UniProtKB-KW"/>
</dbReference>
<dbReference type="InterPro" id="IPR010095">
    <property type="entry name" value="Cas12f1-like_TNB"/>
</dbReference>
<name>A0A238Z0K6_HALEZ</name>
<evidence type="ECO:0000313" key="5">
    <source>
        <dbReference type="Proteomes" id="UP000198297"/>
    </source>
</evidence>
<sequence length="358" mass="40797">MFSVGADTQRTHSKVPQLTTTYNAGDLHDDHPVRFTNEGLRLDHKPENTIEWYVKIPHHEDYHLWMPAQPNPEQRDWLEALNAGDAEMGESRLFERNGTWYLHVTATRDVEEPSEVSAEERTPIGVDIGEASLVTVCHRDDYGSPTAPELWADEGKTVRRLRKTYFTAKRRLQTRGSERIAESFGDDLWNQIDDVFHRVTRDVVEYAGSVENPVLVLEDLTYIRESMDYGVYMNRRLHGWGFAKLHAQIRYKAVEKGIPVETVNPRNTSRECHACGEVGYRPRQATFRCTNDACWMGEYQADVNGATNIADRYLSGGSHSREHRDDDDSAEDGGRLTAPQDTQADAETQQGTRRTNAS</sequence>
<feature type="region of interest" description="Disordered" evidence="2">
    <location>
        <begin position="314"/>
        <end position="358"/>
    </location>
</feature>
<dbReference type="NCBIfam" id="TIGR01766">
    <property type="entry name" value="IS200/IS605 family accessory protein TnpB-like domain"/>
    <property type="match status" value="1"/>
</dbReference>
<dbReference type="NCBIfam" id="NF040570">
    <property type="entry name" value="guided_TnpB"/>
    <property type="match status" value="1"/>
</dbReference>
<evidence type="ECO:0000256" key="1">
    <source>
        <dbReference type="ARBA" id="ARBA00023125"/>
    </source>
</evidence>
<evidence type="ECO:0000313" key="4">
    <source>
        <dbReference type="EMBL" id="SNR76910.1"/>
    </source>
</evidence>
<keyword evidence="1" id="KW-0238">DNA-binding</keyword>
<feature type="compositionally biased region" description="Polar residues" evidence="2">
    <location>
        <begin position="339"/>
        <end position="358"/>
    </location>
</feature>
<gene>
    <name evidence="4" type="ORF">SAMN06266787_1248</name>
</gene>
<dbReference type="Pfam" id="PF07282">
    <property type="entry name" value="Cas12f1-like_TNB"/>
    <property type="match status" value="1"/>
</dbReference>
<organism evidence="4 5">
    <name type="scientific">Halorubrum ezzemoulense</name>
    <name type="common">Halorubrum chaoviator</name>
    <dbReference type="NCBI Taxonomy" id="337243"/>
    <lineage>
        <taxon>Archaea</taxon>
        <taxon>Methanobacteriati</taxon>
        <taxon>Methanobacteriota</taxon>
        <taxon>Stenosarchaea group</taxon>
        <taxon>Halobacteria</taxon>
        <taxon>Halobacteriales</taxon>
        <taxon>Haloferacaceae</taxon>
        <taxon>Halorubrum</taxon>
    </lineage>
</organism>
<protein>
    <submittedName>
        <fullName evidence="4">Transposase, IS605 OrfB family, central region</fullName>
    </submittedName>
</protein>
<dbReference type="PANTHER" id="PTHR30405:SF21">
    <property type="entry name" value="TRANSPOSASE-RELATED"/>
    <property type="match status" value="1"/>
</dbReference>
<reference evidence="4 5" key="1">
    <citation type="submission" date="2017-06" db="EMBL/GenBank/DDBJ databases">
        <authorList>
            <person name="Kim H.J."/>
            <person name="Triplett B.A."/>
        </authorList>
    </citation>
    <scope>NUCLEOTIDE SEQUENCE [LARGE SCALE GENOMIC DNA]</scope>
    <source>
        <strain evidence="4 5">DSM 19316</strain>
    </source>
</reference>
<dbReference type="EMBL" id="FZNK01000024">
    <property type="protein sequence ID" value="SNR76910.1"/>
    <property type="molecule type" value="Genomic_DNA"/>
</dbReference>
<evidence type="ECO:0000259" key="3">
    <source>
        <dbReference type="Pfam" id="PF07282"/>
    </source>
</evidence>
<dbReference type="PANTHER" id="PTHR30405">
    <property type="entry name" value="TRANSPOSASE"/>
    <property type="match status" value="1"/>
</dbReference>
<accession>A0A238Z0K6</accession>
<dbReference type="AlphaFoldDB" id="A0A238Z0K6"/>